<dbReference type="AlphaFoldDB" id="A0A9W4UVJ1"/>
<dbReference type="CDD" id="cd09917">
    <property type="entry name" value="F-box_SF"/>
    <property type="match status" value="1"/>
</dbReference>
<proteinExistence type="predicted"/>
<feature type="region of interest" description="Disordered" evidence="1">
    <location>
        <begin position="19"/>
        <end position="43"/>
    </location>
</feature>
<dbReference type="SUPFAM" id="SSF81383">
    <property type="entry name" value="F-box domain"/>
    <property type="match status" value="1"/>
</dbReference>
<comment type="caution">
    <text evidence="3">The sequence shown here is derived from an EMBL/GenBank/DDBJ whole genome shotgun (WGS) entry which is preliminary data.</text>
</comment>
<dbReference type="EMBL" id="CAOQHR010000012">
    <property type="protein sequence ID" value="CAI6341952.1"/>
    <property type="molecule type" value="Genomic_DNA"/>
</dbReference>
<reference evidence="3" key="1">
    <citation type="submission" date="2023-01" db="EMBL/GenBank/DDBJ databases">
        <authorList>
            <person name="Van Ghelder C."/>
            <person name="Rancurel C."/>
        </authorList>
    </citation>
    <scope>NUCLEOTIDE SEQUENCE</scope>
    <source>
        <strain evidence="3">CNCM I-4278</strain>
    </source>
</reference>
<evidence type="ECO:0000313" key="3">
    <source>
        <dbReference type="EMBL" id="CAI6341952.1"/>
    </source>
</evidence>
<evidence type="ECO:0000256" key="1">
    <source>
        <dbReference type="SAM" id="MobiDB-lite"/>
    </source>
</evidence>
<gene>
    <name evidence="3" type="ORF">PDIGIT_LOCUS15153</name>
</gene>
<accession>A0A9W4UVJ1</accession>
<name>A0A9W4UVJ1_9PLEO</name>
<dbReference type="SMART" id="SM00256">
    <property type="entry name" value="FBOX"/>
    <property type="match status" value="1"/>
</dbReference>
<dbReference type="Pfam" id="PF00646">
    <property type="entry name" value="F-box"/>
    <property type="match status" value="1"/>
</dbReference>
<dbReference type="OrthoDB" id="3642468at2759"/>
<dbReference type="Proteomes" id="UP001152607">
    <property type="component" value="Unassembled WGS sequence"/>
</dbReference>
<evidence type="ECO:0000313" key="4">
    <source>
        <dbReference type="Proteomes" id="UP001152607"/>
    </source>
</evidence>
<dbReference type="PROSITE" id="PS50181">
    <property type="entry name" value="FBOX"/>
    <property type="match status" value="1"/>
</dbReference>
<evidence type="ECO:0000259" key="2">
    <source>
        <dbReference type="PROSITE" id="PS50181"/>
    </source>
</evidence>
<organism evidence="3 4">
    <name type="scientific">Periconia digitata</name>
    <dbReference type="NCBI Taxonomy" id="1303443"/>
    <lineage>
        <taxon>Eukaryota</taxon>
        <taxon>Fungi</taxon>
        <taxon>Dikarya</taxon>
        <taxon>Ascomycota</taxon>
        <taxon>Pezizomycotina</taxon>
        <taxon>Dothideomycetes</taxon>
        <taxon>Pleosporomycetidae</taxon>
        <taxon>Pleosporales</taxon>
        <taxon>Massarineae</taxon>
        <taxon>Periconiaceae</taxon>
        <taxon>Periconia</taxon>
    </lineage>
</organism>
<protein>
    <recommendedName>
        <fullName evidence="2">F-box domain-containing protein</fullName>
    </recommendedName>
</protein>
<keyword evidence="4" id="KW-1185">Reference proteome</keyword>
<dbReference type="InterPro" id="IPR001810">
    <property type="entry name" value="F-box_dom"/>
</dbReference>
<feature type="domain" description="F-box" evidence="2">
    <location>
        <begin position="47"/>
        <end position="99"/>
    </location>
</feature>
<sequence>MPRHTTTYLSDDEEPLEDKTGALSLHSKRTERQQKKQTKRDRKREAIVNLTKLPTELILECLKLLTPGDVLIFGAVNRRFRSLVSRNFKVIGDAIIRERYAILSQCFPLPKLLTQIDPTARDALVNPQRQQMLAIHHKPYRHVRPLDPTVVCSCITCFMLWNNLCLALDFAHWQDNLDLGKPLPIIPRGQSPEWNEKLVQSYVRIVRKALYNSLWHARILELHLDSTIRAIRRHAENKGNQRKHVEMTDEEAGSGTDVFLAKPGPLSLEFPYTRDDYDMLEAYLPNRWWTRNSGHNRWIYTIAGKHEQDLEHVMRNATR</sequence>
<dbReference type="InterPro" id="IPR036047">
    <property type="entry name" value="F-box-like_dom_sf"/>
</dbReference>